<dbReference type="PANTHER" id="PTHR31286">
    <property type="entry name" value="GLYCINE-RICH CELL WALL STRUCTURAL PROTEIN 1.8-LIKE"/>
    <property type="match status" value="1"/>
</dbReference>
<feature type="compositionally biased region" description="Basic and acidic residues" evidence="2">
    <location>
        <begin position="382"/>
        <end position="391"/>
    </location>
</feature>
<dbReference type="Pfam" id="PF14111">
    <property type="entry name" value="DUF4283"/>
    <property type="match status" value="1"/>
</dbReference>
<evidence type="ECO:0000313" key="4">
    <source>
        <dbReference type="EMBL" id="CAL1398876.1"/>
    </source>
</evidence>
<feature type="domain" description="CCHC-type" evidence="3">
    <location>
        <begin position="295"/>
        <end position="309"/>
    </location>
</feature>
<accession>A0AAV2FKL8</accession>
<evidence type="ECO:0000256" key="2">
    <source>
        <dbReference type="SAM" id="MobiDB-lite"/>
    </source>
</evidence>
<dbReference type="InterPro" id="IPR001878">
    <property type="entry name" value="Znf_CCHC"/>
</dbReference>
<keyword evidence="1" id="KW-0862">Zinc</keyword>
<dbReference type="PROSITE" id="PS50158">
    <property type="entry name" value="ZF_CCHC"/>
    <property type="match status" value="1"/>
</dbReference>
<feature type="compositionally biased region" description="Basic residues" evidence="2">
    <location>
        <begin position="530"/>
        <end position="539"/>
    </location>
</feature>
<dbReference type="AlphaFoldDB" id="A0AAV2FKL8"/>
<feature type="compositionally biased region" description="Low complexity" evidence="2">
    <location>
        <begin position="481"/>
        <end position="491"/>
    </location>
</feature>
<dbReference type="GO" id="GO:0003676">
    <property type="term" value="F:nucleic acid binding"/>
    <property type="evidence" value="ECO:0007669"/>
    <property type="project" value="InterPro"/>
</dbReference>
<organism evidence="4 5">
    <name type="scientific">Linum trigynum</name>
    <dbReference type="NCBI Taxonomy" id="586398"/>
    <lineage>
        <taxon>Eukaryota</taxon>
        <taxon>Viridiplantae</taxon>
        <taxon>Streptophyta</taxon>
        <taxon>Embryophyta</taxon>
        <taxon>Tracheophyta</taxon>
        <taxon>Spermatophyta</taxon>
        <taxon>Magnoliopsida</taxon>
        <taxon>eudicotyledons</taxon>
        <taxon>Gunneridae</taxon>
        <taxon>Pentapetalae</taxon>
        <taxon>rosids</taxon>
        <taxon>fabids</taxon>
        <taxon>Malpighiales</taxon>
        <taxon>Linaceae</taxon>
        <taxon>Linum</taxon>
    </lineage>
</organism>
<dbReference type="GO" id="GO:0008270">
    <property type="term" value="F:zinc ion binding"/>
    <property type="evidence" value="ECO:0007669"/>
    <property type="project" value="UniProtKB-KW"/>
</dbReference>
<keyword evidence="1" id="KW-0479">Metal-binding</keyword>
<name>A0AAV2FKL8_9ROSI</name>
<evidence type="ECO:0000259" key="3">
    <source>
        <dbReference type="PROSITE" id="PS50158"/>
    </source>
</evidence>
<feature type="region of interest" description="Disordered" evidence="2">
    <location>
        <begin position="352"/>
        <end position="557"/>
    </location>
</feature>
<dbReference type="PANTHER" id="PTHR31286:SF99">
    <property type="entry name" value="DUF4283 DOMAIN-CONTAINING PROTEIN"/>
    <property type="match status" value="1"/>
</dbReference>
<dbReference type="InterPro" id="IPR025558">
    <property type="entry name" value="DUF4283"/>
</dbReference>
<gene>
    <name evidence="4" type="ORF">LTRI10_LOCUS39086</name>
</gene>
<sequence>MTVTPQGRPPDPPIPTEAMLSEGKRLVDIPESPTRMDVEGVVVQSGTPTPIVSTQPGKETTEIFPSLGNTTARPLISYATAATSNSSPQQPPKPRWILVGEHDLVPGTFNGEPELRVSDSLRNKLSAPWQRTLVVRLLGRSIGYSILCSRLKALWKPTSEMEIFALDDDCFLVKLGNDKDYFSALSDGPWVIFDHYLVVQQWTPSFRVTDKLPNTMVLCVQFPGLPVHFYHQELLFALGNMIGRAIKLDYHTQHQQRAKFSRMAVEVDLSKPLVPRIRLDGRWQKVEFENIPVVCFECGKVGHTKITCPLICQNRSDAEGQGRLPSPISDAGVEVSGDVAGFGPWMLVTRKSRRNQREGTGHGNSDLKSPAYNGHKAGNSGKGDEDGKESLENPPKMQNGKLGKAVGSSAGKKEDVKKGKAPIVNSVETTEKGVLGPRPNAGDQASRSTKPKNDLEASTSATEGPQKGRSNKWVASKTHDGPSSVSSPSGSAQNAQGESETRIRIVETMPYPSPPPRIVDPAAPSANILTKHKKGKKKGMGSDRSVTPHGTPIRHNPSKALQVWSPVKEKKVKSRERRVSLTLQQIQEWTNAVIPRDEAGRTAAVLSNMAIQGDGSDKAAAGTATASDLC</sequence>
<keyword evidence="1" id="KW-0863">Zinc-finger</keyword>
<proteinExistence type="predicted"/>
<dbReference type="Proteomes" id="UP001497516">
    <property type="component" value="Chromosome 7"/>
</dbReference>
<protein>
    <recommendedName>
        <fullName evidence="3">CCHC-type domain-containing protein</fullName>
    </recommendedName>
</protein>
<feature type="region of interest" description="Disordered" evidence="2">
    <location>
        <begin position="1"/>
        <end position="22"/>
    </location>
</feature>
<evidence type="ECO:0000256" key="1">
    <source>
        <dbReference type="PROSITE-ProRule" id="PRU00047"/>
    </source>
</evidence>
<dbReference type="EMBL" id="OZ034820">
    <property type="protein sequence ID" value="CAL1398876.1"/>
    <property type="molecule type" value="Genomic_DNA"/>
</dbReference>
<evidence type="ECO:0000313" key="5">
    <source>
        <dbReference type="Proteomes" id="UP001497516"/>
    </source>
</evidence>
<dbReference type="InterPro" id="IPR040256">
    <property type="entry name" value="At4g02000-like"/>
</dbReference>
<keyword evidence="5" id="KW-1185">Reference proteome</keyword>
<reference evidence="4 5" key="1">
    <citation type="submission" date="2024-04" db="EMBL/GenBank/DDBJ databases">
        <authorList>
            <person name="Fracassetti M."/>
        </authorList>
    </citation>
    <scope>NUCLEOTIDE SEQUENCE [LARGE SCALE GENOMIC DNA]</scope>
</reference>